<dbReference type="GO" id="GO:0009288">
    <property type="term" value="C:bacterial-type flagellum"/>
    <property type="evidence" value="ECO:0007669"/>
    <property type="project" value="InterPro"/>
</dbReference>
<comment type="similarity">
    <text evidence="2">Belongs to the FliJ family.</text>
</comment>
<evidence type="ECO:0000256" key="4">
    <source>
        <dbReference type="ARBA" id="ARBA00022448"/>
    </source>
</evidence>
<dbReference type="AlphaFoldDB" id="A0A9Y2ETH0"/>
<dbReference type="InterPro" id="IPR012823">
    <property type="entry name" value="Flagell_FliJ"/>
</dbReference>
<evidence type="ECO:0000256" key="5">
    <source>
        <dbReference type="ARBA" id="ARBA00022475"/>
    </source>
</evidence>
<dbReference type="GO" id="GO:0015031">
    <property type="term" value="P:protein transport"/>
    <property type="evidence" value="ECO:0007669"/>
    <property type="project" value="UniProtKB-KW"/>
</dbReference>
<keyword evidence="12" id="KW-0969">Cilium</keyword>
<evidence type="ECO:0000256" key="11">
    <source>
        <dbReference type="SAM" id="Coils"/>
    </source>
</evidence>
<dbReference type="EMBL" id="CP120678">
    <property type="protein sequence ID" value="WIW71581.1"/>
    <property type="molecule type" value="Genomic_DNA"/>
</dbReference>
<keyword evidence="5" id="KW-1003">Cell membrane</keyword>
<evidence type="ECO:0000256" key="9">
    <source>
        <dbReference type="ARBA" id="ARBA00023136"/>
    </source>
</evidence>
<gene>
    <name evidence="12" type="primary">fliJ</name>
    <name evidence="12" type="ORF">P3F81_04570</name>
</gene>
<dbReference type="Proteomes" id="UP001243623">
    <property type="component" value="Chromosome"/>
</dbReference>
<sequence>MKKFKFRLTAVLKVAQIKKERAEIAFAEATNALIKEKESLKIFELELEAGLKSYEEIENQKITIGLLTSYNTYFFRLRTQIEQQKHVINEAEKKRQERLDEFQEALNKLKTIEQLKEKRLEEFKAEQLIEEQKELDEIGLQIHARAMR</sequence>
<protein>
    <recommendedName>
        <fullName evidence="3">Flagellar FliJ protein</fullName>
    </recommendedName>
</protein>
<evidence type="ECO:0000256" key="10">
    <source>
        <dbReference type="ARBA" id="ARBA00023225"/>
    </source>
</evidence>
<keyword evidence="4" id="KW-0813">Transport</keyword>
<dbReference type="NCBIfam" id="TIGR02473">
    <property type="entry name" value="flagell_FliJ"/>
    <property type="match status" value="1"/>
</dbReference>
<reference evidence="12" key="1">
    <citation type="submission" date="2023-03" db="EMBL/GenBank/DDBJ databases">
        <title>Selenobaculum gbiensis gen. nov. sp. nov., a new bacterium isolated from the gut microbiota of IBD patient.</title>
        <authorList>
            <person name="Yeo S."/>
            <person name="Park H."/>
            <person name="Huh C.S."/>
        </authorList>
    </citation>
    <scope>NUCLEOTIDE SEQUENCE</scope>
    <source>
        <strain evidence="12">ICN-92133</strain>
    </source>
</reference>
<evidence type="ECO:0000313" key="13">
    <source>
        <dbReference type="Proteomes" id="UP001243623"/>
    </source>
</evidence>
<keyword evidence="13" id="KW-1185">Reference proteome</keyword>
<keyword evidence="8" id="KW-0653">Protein transport</keyword>
<keyword evidence="12" id="KW-0282">Flagellum</keyword>
<evidence type="ECO:0000256" key="8">
    <source>
        <dbReference type="ARBA" id="ARBA00022927"/>
    </source>
</evidence>
<evidence type="ECO:0000313" key="12">
    <source>
        <dbReference type="EMBL" id="WIW71581.1"/>
    </source>
</evidence>
<evidence type="ECO:0000256" key="3">
    <source>
        <dbReference type="ARBA" id="ARBA00020392"/>
    </source>
</evidence>
<accession>A0A9Y2ETH0</accession>
<name>A0A9Y2ETH0_9FIRM</name>
<dbReference type="InterPro" id="IPR053716">
    <property type="entry name" value="Flag_assembly_chemotaxis_eff"/>
</dbReference>
<dbReference type="Gene3D" id="1.10.287.1700">
    <property type="match status" value="1"/>
</dbReference>
<evidence type="ECO:0000256" key="7">
    <source>
        <dbReference type="ARBA" id="ARBA00022795"/>
    </source>
</evidence>
<keyword evidence="10" id="KW-1006">Bacterial flagellum protein export</keyword>
<dbReference type="RefSeq" id="WP_147668016.1">
    <property type="nucleotide sequence ID" value="NZ_CP120678.1"/>
</dbReference>
<evidence type="ECO:0000256" key="6">
    <source>
        <dbReference type="ARBA" id="ARBA00022500"/>
    </source>
</evidence>
<dbReference type="Pfam" id="PF02050">
    <property type="entry name" value="FliJ"/>
    <property type="match status" value="1"/>
</dbReference>
<keyword evidence="12" id="KW-0966">Cell projection</keyword>
<proteinExistence type="inferred from homology"/>
<keyword evidence="6" id="KW-0145">Chemotaxis</keyword>
<keyword evidence="11" id="KW-0175">Coiled coil</keyword>
<comment type="subcellular location">
    <subcellularLocation>
        <location evidence="1">Cell membrane</location>
        <topology evidence="1">Peripheral membrane protein</topology>
        <orientation evidence="1">Cytoplasmic side</orientation>
    </subcellularLocation>
</comment>
<dbReference type="GO" id="GO:0071973">
    <property type="term" value="P:bacterial-type flagellum-dependent cell motility"/>
    <property type="evidence" value="ECO:0007669"/>
    <property type="project" value="InterPro"/>
</dbReference>
<organism evidence="12 13">
    <name type="scientific">Selenobaculum gibii</name>
    <dbReference type="NCBI Taxonomy" id="3054208"/>
    <lineage>
        <taxon>Bacteria</taxon>
        <taxon>Bacillati</taxon>
        <taxon>Bacillota</taxon>
        <taxon>Negativicutes</taxon>
        <taxon>Selenomonadales</taxon>
        <taxon>Selenomonadaceae</taxon>
        <taxon>Selenobaculum</taxon>
    </lineage>
</organism>
<feature type="coiled-coil region" evidence="11">
    <location>
        <begin position="12"/>
        <end position="126"/>
    </location>
</feature>
<dbReference type="GO" id="GO:0044781">
    <property type="term" value="P:bacterial-type flagellum organization"/>
    <property type="evidence" value="ECO:0007669"/>
    <property type="project" value="UniProtKB-KW"/>
</dbReference>
<dbReference type="KEGG" id="sgbi:P3F81_04570"/>
<evidence type="ECO:0000256" key="1">
    <source>
        <dbReference type="ARBA" id="ARBA00004413"/>
    </source>
</evidence>
<evidence type="ECO:0000256" key="2">
    <source>
        <dbReference type="ARBA" id="ARBA00010004"/>
    </source>
</evidence>
<dbReference type="GO" id="GO:0006935">
    <property type="term" value="P:chemotaxis"/>
    <property type="evidence" value="ECO:0007669"/>
    <property type="project" value="UniProtKB-KW"/>
</dbReference>
<dbReference type="GO" id="GO:0005886">
    <property type="term" value="C:plasma membrane"/>
    <property type="evidence" value="ECO:0007669"/>
    <property type="project" value="UniProtKB-SubCell"/>
</dbReference>
<keyword evidence="9" id="KW-0472">Membrane</keyword>
<keyword evidence="7" id="KW-1005">Bacterial flagellum biogenesis</keyword>